<keyword evidence="1" id="KW-0472">Membrane</keyword>
<feature type="chain" id="PRO_5045058541" evidence="2">
    <location>
        <begin position="26"/>
        <end position="303"/>
    </location>
</feature>
<reference evidence="4 5" key="1">
    <citation type="journal article" date="2014" name="Int. J. Syst. Evol. Microbiol.">
        <title>Fulvimonas yonginensis sp. nov., isolated from greenhouse soil, and emended description of the genus Fulvimonas.</title>
        <authorList>
            <person name="Ahn J.H."/>
            <person name="Kim S.J."/>
            <person name="Weon H.Y."/>
            <person name="Hong S.B."/>
            <person name="Seok S.J."/>
            <person name="Kwon S.W."/>
        </authorList>
    </citation>
    <scope>NUCLEOTIDE SEQUENCE [LARGE SCALE GENOMIC DNA]</scope>
    <source>
        <strain evidence="4 5">KACC 16952</strain>
    </source>
</reference>
<evidence type="ECO:0000259" key="3">
    <source>
        <dbReference type="Pfam" id="PF04536"/>
    </source>
</evidence>
<dbReference type="Gene3D" id="3.10.310.50">
    <property type="match status" value="1"/>
</dbReference>
<feature type="domain" description="TPM" evidence="3">
    <location>
        <begin position="35"/>
        <end position="158"/>
    </location>
</feature>
<name>A0ABU8JAF1_9GAMM</name>
<dbReference type="PANTHER" id="PTHR30373">
    <property type="entry name" value="UPF0603 PROTEIN YGCG"/>
    <property type="match status" value="1"/>
</dbReference>
<dbReference type="InterPro" id="IPR007621">
    <property type="entry name" value="TPM_dom"/>
</dbReference>
<evidence type="ECO:0000313" key="4">
    <source>
        <dbReference type="EMBL" id="MEI7036234.1"/>
    </source>
</evidence>
<dbReference type="Pfam" id="PF04536">
    <property type="entry name" value="TPM_phosphatase"/>
    <property type="match status" value="1"/>
</dbReference>
<dbReference type="EMBL" id="JBBBNY010000002">
    <property type="protein sequence ID" value="MEI7036234.1"/>
    <property type="molecule type" value="Genomic_DNA"/>
</dbReference>
<gene>
    <name evidence="4" type="ORF">WAT24_05610</name>
</gene>
<evidence type="ECO:0000313" key="5">
    <source>
        <dbReference type="Proteomes" id="UP001381174"/>
    </source>
</evidence>
<keyword evidence="1" id="KW-0812">Transmembrane</keyword>
<feature type="transmembrane region" description="Helical" evidence="1">
    <location>
        <begin position="218"/>
        <end position="242"/>
    </location>
</feature>
<feature type="signal peptide" evidence="2">
    <location>
        <begin position="1"/>
        <end position="25"/>
    </location>
</feature>
<organism evidence="4 5">
    <name type="scientific">Fulvimonas yonginensis</name>
    <dbReference type="NCBI Taxonomy" id="1495200"/>
    <lineage>
        <taxon>Bacteria</taxon>
        <taxon>Pseudomonadati</taxon>
        <taxon>Pseudomonadota</taxon>
        <taxon>Gammaproteobacteria</taxon>
        <taxon>Lysobacterales</taxon>
        <taxon>Rhodanobacteraceae</taxon>
        <taxon>Fulvimonas</taxon>
    </lineage>
</organism>
<dbReference type="RefSeq" id="WP_336806839.1">
    <property type="nucleotide sequence ID" value="NZ_JBBBNY010000002.1"/>
</dbReference>
<evidence type="ECO:0000256" key="1">
    <source>
        <dbReference type="SAM" id="Phobius"/>
    </source>
</evidence>
<keyword evidence="2" id="KW-0732">Signal</keyword>
<dbReference type="Proteomes" id="UP001381174">
    <property type="component" value="Unassembled WGS sequence"/>
</dbReference>
<dbReference type="PANTHER" id="PTHR30373:SF2">
    <property type="entry name" value="UPF0603 PROTEIN YGCG"/>
    <property type="match status" value="1"/>
</dbReference>
<keyword evidence="5" id="KW-1185">Reference proteome</keyword>
<evidence type="ECO:0000256" key="2">
    <source>
        <dbReference type="SAM" id="SignalP"/>
    </source>
</evidence>
<keyword evidence="1" id="KW-1133">Transmembrane helix</keyword>
<accession>A0ABU8JAF1</accession>
<sequence>MRRRPPRLAWLLLALLLLVAAGARAAEVPTLRRHVTDLTGTLSARQVDQLDGELVALEQRKGAQLVVLMVGSTDGQDIESYSLAVAERNKVGRKGTDDGVLLLVAKDDRRVRIEVGYGLEGAIPDAATARIIREYIAPRFREGDYYGGLRDAVGALTQLIDGEPLPPPVQGAPREHRGPGFQQTLLIGVFIAFFLRSLFGRANVLLRTPLGAGITGFVLWLVAASLGAALLGALVGGVLMLLPGGGGRSIGRGGWGGWGGFGGGGFGGFGGGGFGGGGFGGGGGGGFSGGGGSFGGGGSSGSW</sequence>
<proteinExistence type="predicted"/>
<feature type="transmembrane region" description="Helical" evidence="1">
    <location>
        <begin position="185"/>
        <end position="206"/>
    </location>
</feature>
<protein>
    <submittedName>
        <fullName evidence="4">TPM domain-containing protein</fullName>
    </submittedName>
</protein>
<comment type="caution">
    <text evidence="4">The sequence shown here is derived from an EMBL/GenBank/DDBJ whole genome shotgun (WGS) entry which is preliminary data.</text>
</comment>